<keyword evidence="3" id="KW-1185">Reference proteome</keyword>
<sequence length="516" mass="56824">MDTFWDYIIYRHLRPRSIRKQTPISPVLLRVGLIFYLALSLSGAVLIADTVLHYTTSTIELDDVSRSAQLGESGRGLSEECLQLSRIDNSGYPCSRNIGLSASDPNAYLREQSEMFYLRHNTSQTSEIRLVPAQGSESTDVVLLIPKSSTLSPFVDYRASTIGITTSCEPITDKCQFGVWGANDAYSGFYCSPYFYGVLGKTAIIANDSTTTDDPDIPPLSSKISPNLQIAFFTDQDLEIPYNTRAYDLTTGKVNTSIPLLPDDELVNEVWVAIAGRVPTSALQADSELTGDPNFFMGPNLLLDSVIRCRYRSLDVEYTWFNGTVQNVQFQNSTNGTISELYHGYRTPTSVSGTNPTLLDILSQAAMQATTADFCRTWANLLSGEIMSVVGGVTTPRSNTIQQDRVPQLVVKIWVPSLVWLLFCCLMYPVAGLILTILAAQTSREHYIGAAVSRVSLHGFAEQGFADQHNDSVVETSTGEGTEDDTVRVGFGDDLRFKKWPMEARSATHVNTIGVD</sequence>
<dbReference type="AlphaFoldDB" id="A0AAV9N0L0"/>
<keyword evidence="1" id="KW-0812">Transmembrane</keyword>
<organism evidence="2 3">
    <name type="scientific">Exophiala bonariae</name>
    <dbReference type="NCBI Taxonomy" id="1690606"/>
    <lineage>
        <taxon>Eukaryota</taxon>
        <taxon>Fungi</taxon>
        <taxon>Dikarya</taxon>
        <taxon>Ascomycota</taxon>
        <taxon>Pezizomycotina</taxon>
        <taxon>Eurotiomycetes</taxon>
        <taxon>Chaetothyriomycetidae</taxon>
        <taxon>Chaetothyriales</taxon>
        <taxon>Herpotrichiellaceae</taxon>
        <taxon>Exophiala</taxon>
    </lineage>
</organism>
<reference evidence="2 3" key="1">
    <citation type="submission" date="2023-08" db="EMBL/GenBank/DDBJ databases">
        <title>Black Yeasts Isolated from many extreme environments.</title>
        <authorList>
            <person name="Coleine C."/>
            <person name="Stajich J.E."/>
            <person name="Selbmann L."/>
        </authorList>
    </citation>
    <scope>NUCLEOTIDE SEQUENCE [LARGE SCALE GENOMIC DNA]</scope>
    <source>
        <strain evidence="2 3">CCFEE 5792</strain>
    </source>
</reference>
<dbReference type="Proteomes" id="UP001358417">
    <property type="component" value="Unassembled WGS sequence"/>
</dbReference>
<dbReference type="GeneID" id="89974799"/>
<dbReference type="RefSeq" id="XP_064703075.1">
    <property type="nucleotide sequence ID" value="XM_064850188.1"/>
</dbReference>
<evidence type="ECO:0000313" key="2">
    <source>
        <dbReference type="EMBL" id="KAK5047531.1"/>
    </source>
</evidence>
<feature type="transmembrane region" description="Helical" evidence="1">
    <location>
        <begin position="418"/>
        <end position="440"/>
    </location>
</feature>
<evidence type="ECO:0000313" key="3">
    <source>
        <dbReference type="Proteomes" id="UP001358417"/>
    </source>
</evidence>
<keyword evidence="1" id="KW-0472">Membrane</keyword>
<feature type="transmembrane region" description="Helical" evidence="1">
    <location>
        <begin position="27"/>
        <end position="48"/>
    </location>
</feature>
<name>A0AAV9N0L0_9EURO</name>
<evidence type="ECO:0000256" key="1">
    <source>
        <dbReference type="SAM" id="Phobius"/>
    </source>
</evidence>
<keyword evidence="1" id="KW-1133">Transmembrane helix</keyword>
<dbReference type="EMBL" id="JAVRRD010000025">
    <property type="protein sequence ID" value="KAK5047531.1"/>
    <property type="molecule type" value="Genomic_DNA"/>
</dbReference>
<gene>
    <name evidence="2" type="ORF">LTR84_006628</name>
</gene>
<comment type="caution">
    <text evidence="2">The sequence shown here is derived from an EMBL/GenBank/DDBJ whole genome shotgun (WGS) entry which is preliminary data.</text>
</comment>
<accession>A0AAV9N0L0</accession>
<protein>
    <submittedName>
        <fullName evidence="2">Uncharacterized protein</fullName>
    </submittedName>
</protein>
<proteinExistence type="predicted"/>